<evidence type="ECO:0000256" key="5">
    <source>
        <dbReference type="SAM" id="MobiDB-lite"/>
    </source>
</evidence>
<keyword evidence="2 4" id="KW-0533">Nickel</keyword>
<dbReference type="GO" id="GO:0005737">
    <property type="term" value="C:cytoplasm"/>
    <property type="evidence" value="ECO:0007669"/>
    <property type="project" value="UniProtKB-SubCell"/>
</dbReference>
<dbReference type="Gene3D" id="2.60.260.20">
    <property type="entry name" value="Urease metallochaperone UreE, N-terminal domain"/>
    <property type="match status" value="1"/>
</dbReference>
<dbReference type="RefSeq" id="WP_139040875.1">
    <property type="nucleotide sequence ID" value="NZ_VDDA01000075.1"/>
</dbReference>
<reference evidence="7 8" key="1">
    <citation type="submission" date="2019-06" db="EMBL/GenBank/DDBJ databases">
        <title>Genome of Methylobacterium sp. 17Sr1-39.</title>
        <authorList>
            <person name="Seo T."/>
        </authorList>
    </citation>
    <scope>NUCLEOTIDE SEQUENCE [LARGE SCALE GENOMIC DNA]</scope>
    <source>
        <strain evidence="7 8">17Sr1-39</strain>
    </source>
</reference>
<dbReference type="Pfam" id="PF02814">
    <property type="entry name" value="UreE_N"/>
    <property type="match status" value="1"/>
</dbReference>
<dbReference type="Proteomes" id="UP000305267">
    <property type="component" value="Unassembled WGS sequence"/>
</dbReference>
<dbReference type="EMBL" id="VDDA01000075">
    <property type="protein sequence ID" value="TNC04648.1"/>
    <property type="molecule type" value="Genomic_DNA"/>
</dbReference>
<proteinExistence type="inferred from homology"/>
<feature type="compositionally biased region" description="Basic and acidic residues" evidence="5">
    <location>
        <begin position="135"/>
        <end position="151"/>
    </location>
</feature>
<feature type="compositionally biased region" description="Basic residues" evidence="5">
    <location>
        <begin position="184"/>
        <end position="206"/>
    </location>
</feature>
<sequence>MQRATTIVRKAAVRPDAVADEVALDHAARSRRSAELTARGGLAFRLDLDRETTLEDGDAVRLDDGKLVRILAAPQALLAVKAENPVRLTRLAWQLGSNHVQAEVTADAVYVLDDPVVAELIRGQGCTATALQRPFRPEKEVEAHDHSTCGHDHHHGHAHQGHEHHAHDHGHHGHDHHDHDHHDHGHPHQHAHAHDHHAHDHHAHDHHVHDHGHVHGPNCKHGH</sequence>
<comment type="function">
    <text evidence="4">Involved in urease metallocenter assembly. Binds nickel. Probably functions as a nickel donor during metallocenter assembly.</text>
</comment>
<evidence type="ECO:0000256" key="4">
    <source>
        <dbReference type="HAMAP-Rule" id="MF_00822"/>
    </source>
</evidence>
<dbReference type="HAMAP" id="MF_00822">
    <property type="entry name" value="UreE"/>
    <property type="match status" value="1"/>
</dbReference>
<evidence type="ECO:0000256" key="3">
    <source>
        <dbReference type="ARBA" id="ARBA00023186"/>
    </source>
</evidence>
<comment type="similarity">
    <text evidence="4">Belongs to the UreE family.</text>
</comment>
<comment type="subcellular location">
    <subcellularLocation>
        <location evidence="4">Cytoplasm</location>
    </subcellularLocation>
</comment>
<evidence type="ECO:0000313" key="8">
    <source>
        <dbReference type="Proteomes" id="UP000305267"/>
    </source>
</evidence>
<gene>
    <name evidence="4" type="primary">ureE</name>
    <name evidence="7" type="ORF">FF100_36400</name>
</gene>
<dbReference type="GO" id="GO:0016151">
    <property type="term" value="F:nickel cation binding"/>
    <property type="evidence" value="ECO:0007669"/>
    <property type="project" value="UniProtKB-UniRule"/>
</dbReference>
<evidence type="ECO:0000259" key="6">
    <source>
        <dbReference type="SMART" id="SM00988"/>
    </source>
</evidence>
<dbReference type="SUPFAM" id="SSF69287">
    <property type="entry name" value="Urease metallochaperone UreE, N-terminal domain"/>
    <property type="match status" value="1"/>
</dbReference>
<accession>A0A5C4L7H2</accession>
<dbReference type="OrthoDB" id="9802215at2"/>
<dbReference type="InterPro" id="IPR012406">
    <property type="entry name" value="UreE"/>
</dbReference>
<dbReference type="InterPro" id="IPR036118">
    <property type="entry name" value="UreE_N_sf"/>
</dbReference>
<protein>
    <recommendedName>
        <fullName evidence="4">Urease accessory protein UreE</fullName>
    </recommendedName>
</protein>
<keyword evidence="1 4" id="KW-0963">Cytoplasm</keyword>
<name>A0A5C4L7H2_9HYPH</name>
<dbReference type="SUPFAM" id="SSF69737">
    <property type="entry name" value="Urease metallochaperone UreE, C-terminal domain"/>
    <property type="match status" value="1"/>
</dbReference>
<evidence type="ECO:0000256" key="2">
    <source>
        <dbReference type="ARBA" id="ARBA00022596"/>
    </source>
</evidence>
<dbReference type="GO" id="GO:0051082">
    <property type="term" value="F:unfolded protein binding"/>
    <property type="evidence" value="ECO:0007669"/>
    <property type="project" value="UniProtKB-UniRule"/>
</dbReference>
<feature type="region of interest" description="Disordered" evidence="5">
    <location>
        <begin position="133"/>
        <end position="223"/>
    </location>
</feature>
<evidence type="ECO:0000313" key="7">
    <source>
        <dbReference type="EMBL" id="TNC04648.1"/>
    </source>
</evidence>
<feature type="compositionally biased region" description="Basic residues" evidence="5">
    <location>
        <begin position="214"/>
        <end position="223"/>
    </location>
</feature>
<evidence type="ECO:0000256" key="1">
    <source>
        <dbReference type="ARBA" id="ARBA00022490"/>
    </source>
</evidence>
<keyword evidence="8" id="KW-1185">Reference proteome</keyword>
<dbReference type="GO" id="GO:0006457">
    <property type="term" value="P:protein folding"/>
    <property type="evidence" value="ECO:0007669"/>
    <property type="project" value="InterPro"/>
</dbReference>
<organism evidence="7 8">
    <name type="scientific">Methylobacterium terricola</name>
    <dbReference type="NCBI Taxonomy" id="2583531"/>
    <lineage>
        <taxon>Bacteria</taxon>
        <taxon>Pseudomonadati</taxon>
        <taxon>Pseudomonadota</taxon>
        <taxon>Alphaproteobacteria</taxon>
        <taxon>Hyphomicrobiales</taxon>
        <taxon>Methylobacteriaceae</taxon>
        <taxon>Methylobacterium</taxon>
    </lineage>
</organism>
<comment type="caution">
    <text evidence="7">The sequence shown here is derived from an EMBL/GenBank/DDBJ whole genome shotgun (WGS) entry which is preliminary data.</text>
</comment>
<dbReference type="SMART" id="SM00988">
    <property type="entry name" value="UreE_N"/>
    <property type="match status" value="1"/>
</dbReference>
<dbReference type="InterPro" id="IPR004029">
    <property type="entry name" value="UreE_N"/>
</dbReference>
<dbReference type="AlphaFoldDB" id="A0A5C4L7H2"/>
<feature type="domain" description="UreE urease accessory N-terminal" evidence="6">
    <location>
        <begin position="3"/>
        <end position="68"/>
    </location>
</feature>
<keyword evidence="3 4" id="KW-0143">Chaperone</keyword>
<dbReference type="Gene3D" id="3.30.70.790">
    <property type="entry name" value="UreE, C-terminal domain"/>
    <property type="match status" value="1"/>
</dbReference>